<comment type="caution">
    <text evidence="2">The sequence shown here is derived from an EMBL/GenBank/DDBJ whole genome shotgun (WGS) entry which is preliminary data.</text>
</comment>
<dbReference type="EMBL" id="AVOT02005410">
    <property type="protein sequence ID" value="MBW0478989.1"/>
    <property type="molecule type" value="Genomic_DNA"/>
</dbReference>
<evidence type="ECO:0000313" key="3">
    <source>
        <dbReference type="Proteomes" id="UP000765509"/>
    </source>
</evidence>
<protein>
    <submittedName>
        <fullName evidence="2">Uncharacterized protein</fullName>
    </submittedName>
</protein>
<feature type="region of interest" description="Disordered" evidence="1">
    <location>
        <begin position="1"/>
        <end position="42"/>
    </location>
</feature>
<gene>
    <name evidence="2" type="ORF">O181_018704</name>
</gene>
<dbReference type="AlphaFoldDB" id="A0A9Q3GU09"/>
<name>A0A9Q3GU09_9BASI</name>
<sequence>MSIAPSQVMEVDSSEDSEDALSKSITSEDSLPSGTELNEYGKSGVTLKTLRRLAMGRKNSQRKYHKLGTALRIYDEVDLTCENFQGD</sequence>
<proteinExistence type="predicted"/>
<accession>A0A9Q3GU09</accession>
<evidence type="ECO:0000313" key="2">
    <source>
        <dbReference type="EMBL" id="MBW0478989.1"/>
    </source>
</evidence>
<feature type="compositionally biased region" description="Polar residues" evidence="1">
    <location>
        <begin position="23"/>
        <end position="36"/>
    </location>
</feature>
<evidence type="ECO:0000256" key="1">
    <source>
        <dbReference type="SAM" id="MobiDB-lite"/>
    </source>
</evidence>
<dbReference type="Proteomes" id="UP000765509">
    <property type="component" value="Unassembled WGS sequence"/>
</dbReference>
<keyword evidence="3" id="KW-1185">Reference proteome</keyword>
<organism evidence="2 3">
    <name type="scientific">Austropuccinia psidii MF-1</name>
    <dbReference type="NCBI Taxonomy" id="1389203"/>
    <lineage>
        <taxon>Eukaryota</taxon>
        <taxon>Fungi</taxon>
        <taxon>Dikarya</taxon>
        <taxon>Basidiomycota</taxon>
        <taxon>Pucciniomycotina</taxon>
        <taxon>Pucciniomycetes</taxon>
        <taxon>Pucciniales</taxon>
        <taxon>Sphaerophragmiaceae</taxon>
        <taxon>Austropuccinia</taxon>
    </lineage>
</organism>
<reference evidence="2" key="1">
    <citation type="submission" date="2021-03" db="EMBL/GenBank/DDBJ databases">
        <title>Draft genome sequence of rust myrtle Austropuccinia psidii MF-1, a brazilian biotype.</title>
        <authorList>
            <person name="Quecine M.C."/>
            <person name="Pachon D.M.R."/>
            <person name="Bonatelli M.L."/>
            <person name="Correr F.H."/>
            <person name="Franceschini L.M."/>
            <person name="Leite T.F."/>
            <person name="Margarido G.R.A."/>
            <person name="Almeida C.A."/>
            <person name="Ferrarezi J.A."/>
            <person name="Labate C.A."/>
        </authorList>
    </citation>
    <scope>NUCLEOTIDE SEQUENCE</scope>
    <source>
        <strain evidence="2">MF-1</strain>
    </source>
</reference>